<keyword evidence="3 6" id="KW-0812">Transmembrane</keyword>
<dbReference type="AlphaFoldDB" id="A0A9P1MY39"/>
<evidence type="ECO:0000256" key="4">
    <source>
        <dbReference type="ARBA" id="ARBA00022989"/>
    </source>
</evidence>
<comment type="subcellular location">
    <subcellularLocation>
        <location evidence="1">Membrane</location>
        <topology evidence="1">Multi-pass membrane protein</topology>
    </subcellularLocation>
</comment>
<dbReference type="GO" id="GO:0015250">
    <property type="term" value="F:water channel activity"/>
    <property type="evidence" value="ECO:0007669"/>
    <property type="project" value="TreeGrafter"/>
</dbReference>
<proteinExistence type="inferred from homology"/>
<evidence type="ECO:0000256" key="5">
    <source>
        <dbReference type="ARBA" id="ARBA00023136"/>
    </source>
</evidence>
<dbReference type="PANTHER" id="PTHR19139:SF199">
    <property type="entry name" value="MIP17260P"/>
    <property type="match status" value="1"/>
</dbReference>
<dbReference type="InterPro" id="IPR034294">
    <property type="entry name" value="Aquaporin_transptr"/>
</dbReference>
<gene>
    <name evidence="8" type="ORF">CAMP_LOCUS3647</name>
</gene>
<feature type="transmembrane region" description="Helical" evidence="7">
    <location>
        <begin position="202"/>
        <end position="222"/>
    </location>
</feature>
<accession>A0A9P1MY39</accession>
<evidence type="ECO:0000313" key="9">
    <source>
        <dbReference type="Proteomes" id="UP001152747"/>
    </source>
</evidence>
<reference evidence="8" key="1">
    <citation type="submission" date="2022-11" db="EMBL/GenBank/DDBJ databases">
        <authorList>
            <person name="Kikuchi T."/>
        </authorList>
    </citation>
    <scope>NUCLEOTIDE SEQUENCE</scope>
    <source>
        <strain evidence="8">PS1010</strain>
    </source>
</reference>
<dbReference type="Pfam" id="PF00230">
    <property type="entry name" value="MIP"/>
    <property type="match status" value="1"/>
</dbReference>
<evidence type="ECO:0008006" key="10">
    <source>
        <dbReference type="Google" id="ProtNLM"/>
    </source>
</evidence>
<keyword evidence="9" id="KW-1185">Reference proteome</keyword>
<evidence type="ECO:0000256" key="6">
    <source>
        <dbReference type="RuleBase" id="RU000477"/>
    </source>
</evidence>
<keyword evidence="4 7" id="KW-1133">Transmembrane helix</keyword>
<comment type="caution">
    <text evidence="8">The sequence shown here is derived from an EMBL/GenBank/DDBJ whole genome shotgun (WGS) entry which is preliminary data.</text>
</comment>
<dbReference type="EMBL" id="CANHGI010000002">
    <property type="protein sequence ID" value="CAI5441010.1"/>
    <property type="molecule type" value="Genomic_DNA"/>
</dbReference>
<dbReference type="Gene3D" id="1.20.1080.10">
    <property type="entry name" value="Glycerol uptake facilitator protein"/>
    <property type="match status" value="1"/>
</dbReference>
<feature type="transmembrane region" description="Helical" evidence="7">
    <location>
        <begin position="78"/>
        <end position="102"/>
    </location>
</feature>
<name>A0A9P1MY39_9PELO</name>
<dbReference type="OrthoDB" id="3222at2759"/>
<dbReference type="PANTHER" id="PTHR19139">
    <property type="entry name" value="AQUAPORIN TRANSPORTER"/>
    <property type="match status" value="1"/>
</dbReference>
<sequence>MENFHNQLILPNIGEFLGSLFFAFLSCFIGEYQKSLGYPIFISISLFISRSIVQHCTPAHFNPAITLLQCIRQRISPILATSFIICQFFGLLFGVTFFRCLVSQTEFNDDIVFFDLSTENSKINRLQAFFLEVSLTLVLLHSFSQGNRDSSNFSSENFTFSASWGLIQLISMPFYGFSSNFTFLCVNFLTSCIFSPTTTPSFSLIYLNFFAMILAVFLAWLVDWLTSPKSPNTLQNGQTSDNKLV</sequence>
<dbReference type="InterPro" id="IPR023271">
    <property type="entry name" value="Aquaporin-like"/>
</dbReference>
<dbReference type="SUPFAM" id="SSF81338">
    <property type="entry name" value="Aquaporin-like"/>
    <property type="match status" value="1"/>
</dbReference>
<evidence type="ECO:0000256" key="3">
    <source>
        <dbReference type="ARBA" id="ARBA00022692"/>
    </source>
</evidence>
<feature type="transmembrane region" description="Helical" evidence="7">
    <location>
        <begin position="12"/>
        <end position="29"/>
    </location>
</feature>
<dbReference type="GO" id="GO:0005886">
    <property type="term" value="C:plasma membrane"/>
    <property type="evidence" value="ECO:0007669"/>
    <property type="project" value="TreeGrafter"/>
</dbReference>
<dbReference type="Proteomes" id="UP001152747">
    <property type="component" value="Unassembled WGS sequence"/>
</dbReference>
<dbReference type="PRINTS" id="PR00783">
    <property type="entry name" value="MINTRINSICP"/>
</dbReference>
<keyword evidence="5 7" id="KW-0472">Membrane</keyword>
<evidence type="ECO:0000256" key="2">
    <source>
        <dbReference type="ARBA" id="ARBA00006175"/>
    </source>
</evidence>
<dbReference type="InterPro" id="IPR000425">
    <property type="entry name" value="MIP"/>
</dbReference>
<comment type="similarity">
    <text evidence="2 6">Belongs to the MIP/aquaporin (TC 1.A.8) family.</text>
</comment>
<evidence type="ECO:0000256" key="7">
    <source>
        <dbReference type="SAM" id="Phobius"/>
    </source>
</evidence>
<organism evidence="8 9">
    <name type="scientific">Caenorhabditis angaria</name>
    <dbReference type="NCBI Taxonomy" id="860376"/>
    <lineage>
        <taxon>Eukaryota</taxon>
        <taxon>Metazoa</taxon>
        <taxon>Ecdysozoa</taxon>
        <taxon>Nematoda</taxon>
        <taxon>Chromadorea</taxon>
        <taxon>Rhabditida</taxon>
        <taxon>Rhabditina</taxon>
        <taxon>Rhabditomorpha</taxon>
        <taxon>Rhabditoidea</taxon>
        <taxon>Rhabditidae</taxon>
        <taxon>Peloderinae</taxon>
        <taxon>Caenorhabditis</taxon>
    </lineage>
</organism>
<evidence type="ECO:0000256" key="1">
    <source>
        <dbReference type="ARBA" id="ARBA00004141"/>
    </source>
</evidence>
<protein>
    <recommendedName>
        <fullName evidence="10">Aquaporin</fullName>
    </recommendedName>
</protein>
<feature type="transmembrane region" description="Helical" evidence="7">
    <location>
        <begin position="164"/>
        <end position="190"/>
    </location>
</feature>
<evidence type="ECO:0000313" key="8">
    <source>
        <dbReference type="EMBL" id="CAI5441010.1"/>
    </source>
</evidence>
<keyword evidence="6" id="KW-0813">Transport</keyword>